<keyword evidence="4 5" id="KW-0620">Polyamine biosynthesis</keyword>
<feature type="domain" description="PABS" evidence="7">
    <location>
        <begin position="1"/>
        <end position="234"/>
    </location>
</feature>
<feature type="binding site" evidence="5">
    <location>
        <position position="28"/>
    </location>
    <ligand>
        <name>S-methyl-5'-thioadenosine</name>
        <dbReference type="ChEBI" id="CHEBI:17509"/>
    </ligand>
</feature>
<dbReference type="Gene3D" id="3.40.50.150">
    <property type="entry name" value="Vaccinia Virus protein VP39"/>
    <property type="match status" value="1"/>
</dbReference>
<dbReference type="InterPro" id="IPR030373">
    <property type="entry name" value="PABS_CS"/>
</dbReference>
<dbReference type="STRING" id="2309.CF15_00590"/>
<evidence type="ECO:0000256" key="5">
    <source>
        <dbReference type="HAMAP-Rule" id="MF_00198"/>
    </source>
</evidence>
<comment type="catalytic activity">
    <reaction evidence="5">
        <text>S-adenosyl 3-(methylsulfanyl)propylamine + putrescine = S-methyl-5'-thioadenosine + spermidine + H(+)</text>
        <dbReference type="Rhea" id="RHEA:12721"/>
        <dbReference type="ChEBI" id="CHEBI:15378"/>
        <dbReference type="ChEBI" id="CHEBI:17509"/>
        <dbReference type="ChEBI" id="CHEBI:57443"/>
        <dbReference type="ChEBI" id="CHEBI:57834"/>
        <dbReference type="ChEBI" id="CHEBI:326268"/>
        <dbReference type="EC" id="2.5.1.16"/>
    </reaction>
</comment>
<dbReference type="GO" id="GO:0010487">
    <property type="term" value="F:thermospermine synthase activity"/>
    <property type="evidence" value="ECO:0007669"/>
    <property type="project" value="UniProtKB-ARBA"/>
</dbReference>
<dbReference type="InterPro" id="IPR001045">
    <property type="entry name" value="Spermi_synthase"/>
</dbReference>
<proteinExistence type="inferred from homology"/>
<keyword evidence="5" id="KW-0745">Spermidine biosynthesis</keyword>
<dbReference type="InterPro" id="IPR030374">
    <property type="entry name" value="PABS"/>
</dbReference>
<dbReference type="HAMAP" id="MF_00198">
    <property type="entry name" value="Spermidine_synth"/>
    <property type="match status" value="1"/>
</dbReference>
<dbReference type="Gene3D" id="2.30.140.10">
    <property type="entry name" value="Spermidine synthase, tetramerisation domain"/>
    <property type="match status" value="1"/>
</dbReference>
<dbReference type="InterPro" id="IPR029063">
    <property type="entry name" value="SAM-dependent_MTases_sf"/>
</dbReference>
<evidence type="ECO:0000256" key="4">
    <source>
        <dbReference type="ARBA" id="ARBA00023115"/>
    </source>
</evidence>
<evidence type="ECO:0000313" key="8">
    <source>
        <dbReference type="EMBL" id="KSW12623.1"/>
    </source>
</evidence>
<dbReference type="EC" id="2.5.1.16" evidence="5"/>
<reference evidence="8 9" key="1">
    <citation type="submission" date="2015-11" db="EMBL/GenBank/DDBJ databases">
        <title>Genome sequence of Pyrodictium occultum PL-19, a marine hyperthermophilic archaeon isolated from Volcano, Italy.</title>
        <authorList>
            <person name="Utturkar S."/>
            <person name="Huber H."/>
            <person name="Leptihn S."/>
            <person name="Brown S."/>
            <person name="Stetter K.O."/>
            <person name="Podar M."/>
        </authorList>
    </citation>
    <scope>NUCLEOTIDE SEQUENCE [LARGE SCALE GENOMIC DNA]</scope>
    <source>
        <strain evidence="8 9">PL-19</strain>
    </source>
</reference>
<dbReference type="UniPathway" id="UPA00248">
    <property type="reaction ID" value="UER00314"/>
</dbReference>
<dbReference type="Pfam" id="PF01564">
    <property type="entry name" value="Spermine_synth"/>
    <property type="match status" value="1"/>
</dbReference>
<dbReference type="Proteomes" id="UP000053352">
    <property type="component" value="Unassembled WGS sequence"/>
</dbReference>
<dbReference type="PANTHER" id="PTHR43317:SF1">
    <property type="entry name" value="THERMOSPERMINE SYNTHASE ACAULIS5"/>
    <property type="match status" value="1"/>
</dbReference>
<evidence type="ECO:0000256" key="2">
    <source>
        <dbReference type="ARBA" id="ARBA00022490"/>
    </source>
</evidence>
<dbReference type="PANTHER" id="PTHR43317">
    <property type="entry name" value="THERMOSPERMINE SYNTHASE ACAULIS5"/>
    <property type="match status" value="1"/>
</dbReference>
<keyword evidence="2" id="KW-0963">Cytoplasm</keyword>
<keyword evidence="9" id="KW-1185">Reference proteome</keyword>
<sequence>MVAEWTDEGEACIRSVKKIYAAGSTRFQEYLIAELAGIGKALVLDGKVQSSLFDEHWYHEALVHPTLLSHPCPRRVLVIGGGEGATVREVLRHSCVEHVTMVDIDKELVELAKKHLPEWHQGAFDDERLELVLEDGRKFLSETSERFDAVILDLVDPMEGGPAALLYTLEFYKLVAGVLEPGGIVVTQASSPVLTPRVYATVRNTMASVFRIVRPYVTYVRSYNGLWGFVAASDAVDPAALRAADVDRLIRERIRGTLRFYDGATHEWMFTLPKPIRDSLERYTDVATDSNPVYVPV</sequence>
<evidence type="ECO:0000256" key="1">
    <source>
        <dbReference type="ARBA" id="ARBA00007867"/>
    </source>
</evidence>
<gene>
    <name evidence="5" type="primary">speE</name>
    <name evidence="8" type="ORF">CF15_00590</name>
</gene>
<evidence type="ECO:0000256" key="3">
    <source>
        <dbReference type="ARBA" id="ARBA00022679"/>
    </source>
</evidence>
<organism evidence="8 9">
    <name type="scientific">Pyrodictium occultum</name>
    <dbReference type="NCBI Taxonomy" id="2309"/>
    <lineage>
        <taxon>Archaea</taxon>
        <taxon>Thermoproteota</taxon>
        <taxon>Thermoprotei</taxon>
        <taxon>Desulfurococcales</taxon>
        <taxon>Pyrodictiaceae</taxon>
        <taxon>Pyrodictium</taxon>
    </lineage>
</organism>
<feature type="binding site" evidence="5">
    <location>
        <position position="162"/>
    </location>
    <ligand>
        <name>S-methyl-5'-thioadenosine</name>
        <dbReference type="ChEBI" id="CHEBI:17509"/>
    </ligand>
</feature>
<evidence type="ECO:0000259" key="7">
    <source>
        <dbReference type="PROSITE" id="PS51006"/>
    </source>
</evidence>
<dbReference type="AlphaFoldDB" id="A0A0V8RX37"/>
<dbReference type="GO" id="GO:0050314">
    <property type="term" value="F:sym-norspermidine synthase activity"/>
    <property type="evidence" value="ECO:0007669"/>
    <property type="project" value="UniProtKB-ARBA"/>
</dbReference>
<comment type="similarity">
    <text evidence="1 5">Belongs to the spermidine/spermine synthase family.</text>
</comment>
<protein>
    <recommendedName>
        <fullName evidence="5">Polyamine aminopropyltransferase</fullName>
    </recommendedName>
    <alternativeName>
        <fullName evidence="5">Putrescine aminopropyltransferase</fullName>
        <shortName evidence="5">PAPT</shortName>
    </alternativeName>
    <alternativeName>
        <fullName evidence="5">Spermidine synthase</fullName>
        <shortName evidence="5">SPDS</shortName>
        <shortName evidence="5">SPDSY</shortName>
        <ecNumber evidence="5">2.5.1.16</ecNumber>
    </alternativeName>
</protein>
<keyword evidence="3 5" id="KW-0808">Transferase</keyword>
<comment type="caution">
    <text evidence="5">Lacks conserved residue(s) required for the propagation of feature annotation.</text>
</comment>
<dbReference type="CDD" id="cd02440">
    <property type="entry name" value="AdoMet_MTases"/>
    <property type="match status" value="1"/>
</dbReference>
<evidence type="ECO:0000313" key="9">
    <source>
        <dbReference type="Proteomes" id="UP000053352"/>
    </source>
</evidence>
<dbReference type="GO" id="GO:0008295">
    <property type="term" value="P:spermidine biosynthetic process"/>
    <property type="evidence" value="ECO:0007669"/>
    <property type="project" value="UniProtKB-UniRule"/>
</dbReference>
<name>A0A0V8RX37_PYROC</name>
<feature type="binding site" evidence="5">
    <location>
        <position position="83"/>
    </location>
    <ligand>
        <name>spermidine</name>
        <dbReference type="ChEBI" id="CHEBI:57834"/>
    </ligand>
</feature>
<comment type="function">
    <text evidence="5">Catalyzes the irreversible transfer of a propylamine group from the amino donor S-adenosylmethioninamine (decarboxy-AdoMet) to putrescine (1,4-diaminobutane) to yield spermidine.</text>
</comment>
<comment type="subunit">
    <text evidence="5">Homodimer or homotetramer.</text>
</comment>
<feature type="binding site" evidence="5">
    <location>
        <begin position="135"/>
        <end position="136"/>
    </location>
    <ligand>
        <name>S-methyl-5'-thioadenosine</name>
        <dbReference type="ChEBI" id="CHEBI:17509"/>
    </ligand>
</feature>
<feature type="active site" description="Proton acceptor" evidence="5 6">
    <location>
        <position position="153"/>
    </location>
</feature>
<dbReference type="NCBIfam" id="NF037959">
    <property type="entry name" value="MFS_SpdSyn"/>
    <property type="match status" value="1"/>
</dbReference>
<dbReference type="PROSITE" id="PS51006">
    <property type="entry name" value="PABS_2"/>
    <property type="match status" value="1"/>
</dbReference>
<feature type="binding site" evidence="5">
    <location>
        <position position="103"/>
    </location>
    <ligand>
        <name>S-methyl-5'-thioadenosine</name>
        <dbReference type="ChEBI" id="CHEBI:17509"/>
    </ligand>
</feature>
<dbReference type="GO" id="GO:0004766">
    <property type="term" value="F:spermidine synthase activity"/>
    <property type="evidence" value="ECO:0007669"/>
    <property type="project" value="UniProtKB-UniRule"/>
</dbReference>
<dbReference type="SUPFAM" id="SSF53335">
    <property type="entry name" value="S-adenosyl-L-methionine-dependent methyltransferases"/>
    <property type="match status" value="1"/>
</dbReference>
<comment type="caution">
    <text evidence="8">The sequence shown here is derived from an EMBL/GenBank/DDBJ whole genome shotgun (WGS) entry which is preliminary data.</text>
</comment>
<evidence type="ECO:0000256" key="6">
    <source>
        <dbReference type="PROSITE-ProRule" id="PRU00354"/>
    </source>
</evidence>
<dbReference type="EMBL" id="LNTB01000001">
    <property type="protein sequence ID" value="KSW12623.1"/>
    <property type="molecule type" value="Genomic_DNA"/>
</dbReference>
<dbReference type="NCBIfam" id="NF002010">
    <property type="entry name" value="PRK00811.1"/>
    <property type="match status" value="1"/>
</dbReference>
<dbReference type="FunFam" id="3.40.50.150:FF:000088">
    <property type="entry name" value="Polyamine aminopropyltransferase"/>
    <property type="match status" value="1"/>
</dbReference>
<dbReference type="PROSITE" id="PS01330">
    <property type="entry name" value="PABS_1"/>
    <property type="match status" value="1"/>
</dbReference>
<feature type="binding site" evidence="5">
    <location>
        <position position="59"/>
    </location>
    <ligand>
        <name>spermidine</name>
        <dbReference type="ChEBI" id="CHEBI:57834"/>
    </ligand>
</feature>
<dbReference type="InterPro" id="IPR037163">
    <property type="entry name" value="Spermidine_synt_N_sf"/>
</dbReference>
<comment type="pathway">
    <text evidence="5">Amine and polyamine biosynthesis; spermidine biosynthesis; spermidine from putrescine: step 1/1.</text>
</comment>
<accession>A0A0V8RX37</accession>